<feature type="transmembrane region" description="Helical" evidence="6">
    <location>
        <begin position="12"/>
        <end position="31"/>
    </location>
</feature>
<evidence type="ECO:0000256" key="4">
    <source>
        <dbReference type="ARBA" id="ARBA00039765"/>
    </source>
</evidence>
<dbReference type="EMBL" id="AMQN01006768">
    <property type="status" value="NOT_ANNOTATED_CDS"/>
    <property type="molecule type" value="Genomic_DNA"/>
</dbReference>
<dbReference type="AlphaFoldDB" id="R7UQG1"/>
<reference evidence="8" key="3">
    <citation type="submission" date="2015-06" db="UniProtKB">
        <authorList>
            <consortium name="EnsemblMetazoa"/>
        </authorList>
    </citation>
    <scope>IDENTIFICATION</scope>
</reference>
<comment type="similarity">
    <text evidence="1">Belongs to the phosphoglycerate mutase family. BPG-dependent PGAM subfamily.</text>
</comment>
<dbReference type="EMBL" id="KB299094">
    <property type="protein sequence ID" value="ELU08430.1"/>
    <property type="molecule type" value="Genomic_DNA"/>
</dbReference>
<dbReference type="PANTHER" id="PTHR20935:SF0">
    <property type="entry name" value="SERINE_THREONINE-PROTEIN PHOSPHATASE PGAM5, MITOCHONDRIAL"/>
    <property type="match status" value="1"/>
</dbReference>
<dbReference type="HOGENOM" id="CLU_063130_0_1_1"/>
<keyword evidence="9" id="KW-1185">Reference proteome</keyword>
<dbReference type="EC" id="3.1.3.16" evidence="2"/>
<keyword evidence="3" id="KW-0378">Hydrolase</keyword>
<reference evidence="7 9" key="2">
    <citation type="journal article" date="2013" name="Nature">
        <title>Insights into bilaterian evolution from three spiralian genomes.</title>
        <authorList>
            <person name="Simakov O."/>
            <person name="Marletaz F."/>
            <person name="Cho S.J."/>
            <person name="Edsinger-Gonzales E."/>
            <person name="Havlak P."/>
            <person name="Hellsten U."/>
            <person name="Kuo D.H."/>
            <person name="Larsson T."/>
            <person name="Lv J."/>
            <person name="Arendt D."/>
            <person name="Savage R."/>
            <person name="Osoegawa K."/>
            <person name="de Jong P."/>
            <person name="Grimwood J."/>
            <person name="Chapman J.A."/>
            <person name="Shapiro H."/>
            <person name="Aerts A."/>
            <person name="Otillar R.P."/>
            <person name="Terry A.Y."/>
            <person name="Boore J.L."/>
            <person name="Grigoriev I.V."/>
            <person name="Lindberg D.R."/>
            <person name="Seaver E.C."/>
            <person name="Weisblat D.A."/>
            <person name="Putnam N.H."/>
            <person name="Rokhsar D.S."/>
        </authorList>
    </citation>
    <scope>NUCLEOTIDE SEQUENCE</scope>
    <source>
        <strain evidence="7 9">I ESC-2004</strain>
    </source>
</reference>
<dbReference type="PANTHER" id="PTHR20935">
    <property type="entry name" value="PHOSPHOGLYCERATE MUTASE-RELATED"/>
    <property type="match status" value="1"/>
</dbReference>
<dbReference type="OMA" id="MPMEMIT"/>
<dbReference type="GO" id="GO:0005739">
    <property type="term" value="C:mitochondrion"/>
    <property type="evidence" value="ECO:0007669"/>
    <property type="project" value="TreeGrafter"/>
</dbReference>
<dbReference type="Pfam" id="PF00300">
    <property type="entry name" value="His_Phos_1"/>
    <property type="match status" value="1"/>
</dbReference>
<evidence type="ECO:0000313" key="7">
    <source>
        <dbReference type="EMBL" id="ELU08430.1"/>
    </source>
</evidence>
<dbReference type="InterPro" id="IPR051021">
    <property type="entry name" value="Mito_Ser/Thr_phosphatase"/>
</dbReference>
<evidence type="ECO:0000313" key="9">
    <source>
        <dbReference type="Proteomes" id="UP000014760"/>
    </source>
</evidence>
<name>R7UQG1_CAPTE</name>
<dbReference type="InterPro" id="IPR013078">
    <property type="entry name" value="His_Pase_superF_clade-1"/>
</dbReference>
<dbReference type="Proteomes" id="UP000014760">
    <property type="component" value="Unassembled WGS sequence"/>
</dbReference>
<dbReference type="SUPFAM" id="SSF53254">
    <property type="entry name" value="Phosphoglycerate mutase-like"/>
    <property type="match status" value="1"/>
</dbReference>
<keyword evidence="6" id="KW-0812">Transmembrane</keyword>
<evidence type="ECO:0000256" key="3">
    <source>
        <dbReference type="ARBA" id="ARBA00022801"/>
    </source>
</evidence>
<dbReference type="CDD" id="cd07067">
    <property type="entry name" value="HP_PGM_like"/>
    <property type="match status" value="1"/>
</dbReference>
<keyword evidence="6" id="KW-1133">Transmembrane helix</keyword>
<evidence type="ECO:0000313" key="8">
    <source>
        <dbReference type="EnsemblMetazoa" id="CapteP229152"/>
    </source>
</evidence>
<evidence type="ECO:0000256" key="5">
    <source>
        <dbReference type="ARBA" id="ARBA00040722"/>
    </source>
</evidence>
<dbReference type="OrthoDB" id="2118094at2759"/>
<gene>
    <name evidence="7" type="ORF">CAPTEDRAFT_229152</name>
</gene>
<reference evidence="9" key="1">
    <citation type="submission" date="2012-12" db="EMBL/GenBank/DDBJ databases">
        <authorList>
            <person name="Hellsten U."/>
            <person name="Grimwood J."/>
            <person name="Chapman J.A."/>
            <person name="Shapiro H."/>
            <person name="Aerts A."/>
            <person name="Otillar R.P."/>
            <person name="Terry A.Y."/>
            <person name="Boore J.L."/>
            <person name="Simakov O."/>
            <person name="Marletaz F."/>
            <person name="Cho S.-J."/>
            <person name="Edsinger-Gonzales E."/>
            <person name="Havlak P."/>
            <person name="Kuo D.-H."/>
            <person name="Larsson T."/>
            <person name="Lv J."/>
            <person name="Arendt D."/>
            <person name="Savage R."/>
            <person name="Osoegawa K."/>
            <person name="de Jong P."/>
            <person name="Lindberg D.R."/>
            <person name="Seaver E.C."/>
            <person name="Weisblat D.A."/>
            <person name="Putnam N.H."/>
            <person name="Grigoriev I.V."/>
            <person name="Rokhsar D.S."/>
        </authorList>
    </citation>
    <scope>NUCLEOTIDE SEQUENCE</scope>
    <source>
        <strain evidence="9">I ESC-2004</strain>
    </source>
</reference>
<accession>R7UQG1</accession>
<keyword evidence="6" id="KW-0472">Membrane</keyword>
<sequence length="316" mass="36170">MQQGAPRMVSVRIVVVLGVVAVLCAVLTWMYTENKHCLIRQNEAKSRSENVLDLTEAKRLLGQQRELIQMQKVQIDKQMQSATGSESEKLLHRFLESKENEENTTQKPPWDYNWDQRAFANPQDAEKVADRVILLVRHGEYDFNTGLLTKRGQQQANMTGQRLRDLGMNYQRITHSTMDRARETAEIIRSHLPDIAIDTDTLLEEGGPVPPQPTVSYWHLPDQAYFKDGPRLEGAFRKYFYRAPAGQTRQTFEIIVAHANVIRFFVLRALQLPSHAWMRVFIAHASISLLHINSDGTVSMTRFGDSGHFPPEFVSV</sequence>
<dbReference type="EnsemblMetazoa" id="CapteT229152">
    <property type="protein sequence ID" value="CapteP229152"/>
    <property type="gene ID" value="CapteG229152"/>
</dbReference>
<dbReference type="STRING" id="283909.R7UQG1"/>
<dbReference type="Gene3D" id="3.40.50.1240">
    <property type="entry name" value="Phosphoglycerate mutase-like"/>
    <property type="match status" value="1"/>
</dbReference>
<evidence type="ECO:0000256" key="6">
    <source>
        <dbReference type="SAM" id="Phobius"/>
    </source>
</evidence>
<proteinExistence type="inferred from homology"/>
<dbReference type="GO" id="GO:0090141">
    <property type="term" value="P:positive regulation of mitochondrial fission"/>
    <property type="evidence" value="ECO:0007669"/>
    <property type="project" value="TreeGrafter"/>
</dbReference>
<organism evidence="7">
    <name type="scientific">Capitella teleta</name>
    <name type="common">Polychaete worm</name>
    <dbReference type="NCBI Taxonomy" id="283909"/>
    <lineage>
        <taxon>Eukaryota</taxon>
        <taxon>Metazoa</taxon>
        <taxon>Spiralia</taxon>
        <taxon>Lophotrochozoa</taxon>
        <taxon>Annelida</taxon>
        <taxon>Polychaeta</taxon>
        <taxon>Sedentaria</taxon>
        <taxon>Scolecida</taxon>
        <taxon>Capitellidae</taxon>
        <taxon>Capitella</taxon>
    </lineage>
</organism>
<protein>
    <recommendedName>
        <fullName evidence="4">Serine/threonine-protein phosphatase PGAM5, mitochondrial</fullName>
        <ecNumber evidence="2">3.1.3.16</ecNumber>
    </recommendedName>
    <alternativeName>
        <fullName evidence="5">Serine/threonine-protein phosphatase Pgam5, mitochondrial</fullName>
    </alternativeName>
</protein>
<dbReference type="GO" id="GO:0004722">
    <property type="term" value="F:protein serine/threonine phosphatase activity"/>
    <property type="evidence" value="ECO:0007669"/>
    <property type="project" value="UniProtKB-EC"/>
</dbReference>
<evidence type="ECO:0000256" key="2">
    <source>
        <dbReference type="ARBA" id="ARBA00013081"/>
    </source>
</evidence>
<dbReference type="SMART" id="SM00855">
    <property type="entry name" value="PGAM"/>
    <property type="match status" value="1"/>
</dbReference>
<evidence type="ECO:0000256" key="1">
    <source>
        <dbReference type="ARBA" id="ARBA00006717"/>
    </source>
</evidence>
<dbReference type="InterPro" id="IPR029033">
    <property type="entry name" value="His_PPase_superfam"/>
</dbReference>